<evidence type="ECO:0000256" key="3">
    <source>
        <dbReference type="ARBA" id="ARBA00022692"/>
    </source>
</evidence>
<name>A0ABX7X3C9_9GAMM</name>
<evidence type="ECO:0000256" key="4">
    <source>
        <dbReference type="ARBA" id="ARBA00022723"/>
    </source>
</evidence>
<evidence type="ECO:0000256" key="5">
    <source>
        <dbReference type="ARBA" id="ARBA00022989"/>
    </source>
</evidence>
<evidence type="ECO:0000259" key="11">
    <source>
        <dbReference type="PROSITE" id="PS51007"/>
    </source>
</evidence>
<evidence type="ECO:0000256" key="8">
    <source>
        <dbReference type="PROSITE-ProRule" id="PRU00433"/>
    </source>
</evidence>
<dbReference type="Pfam" id="PF02167">
    <property type="entry name" value="Cytochrom_C1"/>
    <property type="match status" value="2"/>
</dbReference>
<accession>A0ABX7X3C9</accession>
<dbReference type="Proteomes" id="UP000672027">
    <property type="component" value="Chromosome"/>
</dbReference>
<dbReference type="PANTHER" id="PTHR10266">
    <property type="entry name" value="CYTOCHROME C1"/>
    <property type="match status" value="1"/>
</dbReference>
<keyword evidence="4 8" id="KW-0479">Metal-binding</keyword>
<feature type="transmembrane region" description="Helical" evidence="9">
    <location>
        <begin position="228"/>
        <end position="246"/>
    </location>
</feature>
<dbReference type="PROSITE" id="PS51007">
    <property type="entry name" value="CYTC"/>
    <property type="match status" value="1"/>
</dbReference>
<evidence type="ECO:0000256" key="6">
    <source>
        <dbReference type="ARBA" id="ARBA00023004"/>
    </source>
</evidence>
<evidence type="ECO:0000256" key="9">
    <source>
        <dbReference type="SAM" id="Phobius"/>
    </source>
</evidence>
<evidence type="ECO:0000256" key="10">
    <source>
        <dbReference type="SAM" id="SignalP"/>
    </source>
</evidence>
<dbReference type="InterPro" id="IPR009056">
    <property type="entry name" value="Cyt_c-like_dom"/>
</dbReference>
<feature type="domain" description="Cytochrome c" evidence="11">
    <location>
        <begin position="42"/>
        <end position="221"/>
    </location>
</feature>
<dbReference type="RefSeq" id="WP_210226615.1">
    <property type="nucleotide sequence ID" value="NZ_CP072800.1"/>
</dbReference>
<dbReference type="InterPro" id="IPR036909">
    <property type="entry name" value="Cyt_c-like_dom_sf"/>
</dbReference>
<proteinExistence type="predicted"/>
<protein>
    <submittedName>
        <fullName evidence="12">Cytochrome c1</fullName>
    </submittedName>
</protein>
<reference evidence="12 13" key="1">
    <citation type="submission" date="2021-04" db="EMBL/GenBank/DDBJ databases">
        <title>Genomics, taxonomy and metabolism of representatives of sulfur bacteria of the genus Thiothrix: Thiothrix fructosivorans QT, Thiothrix unzii A1T and three new species, Thiothrix subterranea sp. nov., Thiothrix litoralis sp. nov. and 'Candidatus Thiothrix anitrata' sp. nov.</title>
        <authorList>
            <person name="Ravin N.V."/>
            <person name="Smolyakov D."/>
            <person name="Rudenko T.S."/>
            <person name="Mardanov A.V."/>
            <person name="Beletsky A.V."/>
            <person name="Markov N.D."/>
            <person name="Fomenkov A.I."/>
            <person name="Roberts R.J."/>
            <person name="Karnachuk O.V."/>
            <person name="Novikov A."/>
            <person name="Grabovich M.Y."/>
        </authorList>
    </citation>
    <scope>NUCLEOTIDE SEQUENCE [LARGE SCALE GENOMIC DNA]</scope>
    <source>
        <strain evidence="12 13">A52</strain>
    </source>
</reference>
<dbReference type="PANTHER" id="PTHR10266:SF3">
    <property type="entry name" value="CYTOCHROME C1, HEME PROTEIN, MITOCHONDRIAL"/>
    <property type="match status" value="1"/>
</dbReference>
<dbReference type="InterPro" id="IPR002326">
    <property type="entry name" value="Cyt_c1"/>
</dbReference>
<keyword evidence="6 8" id="KW-0408">Iron</keyword>
<feature type="chain" id="PRO_5045894850" evidence="10">
    <location>
        <begin position="25"/>
        <end position="255"/>
    </location>
</feature>
<evidence type="ECO:0000256" key="1">
    <source>
        <dbReference type="ARBA" id="ARBA00004370"/>
    </source>
</evidence>
<dbReference type="EMBL" id="CP072800">
    <property type="protein sequence ID" value="QTR49787.1"/>
    <property type="molecule type" value="Genomic_DNA"/>
</dbReference>
<keyword evidence="7 9" id="KW-0472">Membrane</keyword>
<sequence length="255" mass="28547">MKKFIASVVFALAASVSAMNTASAAGGHVELQDAQADIHNTSSLQRGAKYYVNYCMGCHSLNYSRYSRIATDLELTQDQVVKNLIFTRNADGEPENPGALMKNAMSQKHSAEWFGAPPPDLSLVGRSRGPDWIYSYMKAFYLDPTRPLGVNNTVFPNVGMPHVLWELQGLQEKHCTKDGDGEHAVEHCELKLVKPGSMSAIEYDQVVRDLTNFLTYVGEPAKLHRHGYGIFVLLFLALFAVLAYFLKKEYWRDVH</sequence>
<gene>
    <name evidence="12" type="ORF">J8380_16415</name>
</gene>
<keyword evidence="3 9" id="KW-0812">Transmembrane</keyword>
<organism evidence="12 13">
    <name type="scientific">Candidatus Thiothrix anitrata</name>
    <dbReference type="NCBI Taxonomy" id="2823902"/>
    <lineage>
        <taxon>Bacteria</taxon>
        <taxon>Pseudomonadati</taxon>
        <taxon>Pseudomonadota</taxon>
        <taxon>Gammaproteobacteria</taxon>
        <taxon>Thiotrichales</taxon>
        <taxon>Thiotrichaceae</taxon>
        <taxon>Thiothrix</taxon>
    </lineage>
</organism>
<feature type="signal peptide" evidence="10">
    <location>
        <begin position="1"/>
        <end position="24"/>
    </location>
</feature>
<dbReference type="SUPFAM" id="SSF46626">
    <property type="entry name" value="Cytochrome c"/>
    <property type="match status" value="1"/>
</dbReference>
<keyword evidence="2 8" id="KW-0349">Heme</keyword>
<evidence type="ECO:0000256" key="7">
    <source>
        <dbReference type="ARBA" id="ARBA00023136"/>
    </source>
</evidence>
<dbReference type="Gene3D" id="1.20.5.100">
    <property type="entry name" value="Cytochrome c1, transmembrane anchor, C-terminal"/>
    <property type="match status" value="1"/>
</dbReference>
<keyword evidence="5 9" id="KW-1133">Transmembrane helix</keyword>
<comment type="subcellular location">
    <subcellularLocation>
        <location evidence="1">Membrane</location>
    </subcellularLocation>
</comment>
<evidence type="ECO:0000313" key="13">
    <source>
        <dbReference type="Proteomes" id="UP000672027"/>
    </source>
</evidence>
<evidence type="ECO:0000313" key="12">
    <source>
        <dbReference type="EMBL" id="QTR49787.1"/>
    </source>
</evidence>
<evidence type="ECO:0000256" key="2">
    <source>
        <dbReference type="ARBA" id="ARBA00022617"/>
    </source>
</evidence>
<keyword evidence="10" id="KW-0732">Signal</keyword>
<keyword evidence="13" id="KW-1185">Reference proteome</keyword>
<dbReference type="Gene3D" id="1.10.760.10">
    <property type="entry name" value="Cytochrome c-like domain"/>
    <property type="match status" value="1"/>
</dbReference>